<organism evidence="1">
    <name type="scientific">marine sediment metagenome</name>
    <dbReference type="NCBI Taxonomy" id="412755"/>
    <lineage>
        <taxon>unclassified sequences</taxon>
        <taxon>metagenomes</taxon>
        <taxon>ecological metagenomes</taxon>
    </lineage>
</organism>
<dbReference type="EMBL" id="BARU01028319">
    <property type="protein sequence ID" value="GAH69259.1"/>
    <property type="molecule type" value="Genomic_DNA"/>
</dbReference>
<proteinExistence type="predicted"/>
<dbReference type="AlphaFoldDB" id="X1IT26"/>
<comment type="caution">
    <text evidence="1">The sequence shown here is derived from an EMBL/GenBank/DDBJ whole genome shotgun (WGS) entry which is preliminary data.</text>
</comment>
<name>X1IT26_9ZZZZ</name>
<reference evidence="1" key="1">
    <citation type="journal article" date="2014" name="Front. Microbiol.">
        <title>High frequency of phylogenetically diverse reductive dehalogenase-homologous genes in deep subseafloor sedimentary metagenomes.</title>
        <authorList>
            <person name="Kawai M."/>
            <person name="Futagami T."/>
            <person name="Toyoda A."/>
            <person name="Takaki Y."/>
            <person name="Nishi S."/>
            <person name="Hori S."/>
            <person name="Arai W."/>
            <person name="Tsubouchi T."/>
            <person name="Morono Y."/>
            <person name="Uchiyama I."/>
            <person name="Ito T."/>
            <person name="Fujiyama A."/>
            <person name="Inagaki F."/>
            <person name="Takami H."/>
        </authorList>
    </citation>
    <scope>NUCLEOTIDE SEQUENCE</scope>
    <source>
        <strain evidence="1">Expedition CK06-06</strain>
    </source>
</reference>
<protein>
    <submittedName>
        <fullName evidence="1">Uncharacterized protein</fullName>
    </submittedName>
</protein>
<sequence length="259" mass="30561">MDSEIYNLTRWDEKGNQQKIIQKQKELKEKEIELKKEHEHLYTYIPDAFKQYDIYMDNRNLLNKSKHKFFDEDEELGISDLSSEPIVMDSIRSRLLTTNESFEKTNLSNLKKKSEKVDLEDSSSTYLVDSSGGILTKVEGNYYLKEYINQTLKGFENKEIKAYTIPNETTPLIIHDKTYTMTIAPISKIDSPILDYEKPGKQDYYGYELIKISQEDYNKIKKGNTKKEFIEKGNLPEDWMKRSKDQLIYDYIIATKTTY</sequence>
<evidence type="ECO:0000313" key="1">
    <source>
        <dbReference type="EMBL" id="GAH69259.1"/>
    </source>
</evidence>
<gene>
    <name evidence="1" type="ORF">S03H2_45220</name>
</gene>
<accession>X1IT26</accession>